<dbReference type="RefSeq" id="WP_123177243.1">
    <property type="nucleotide sequence ID" value="NZ_QWDD01000001.1"/>
</dbReference>
<evidence type="ECO:0008006" key="3">
    <source>
        <dbReference type="Google" id="ProtNLM"/>
    </source>
</evidence>
<name>A0A3M9XUA1_9HYPH</name>
<evidence type="ECO:0000313" key="1">
    <source>
        <dbReference type="EMBL" id="RNJ51372.1"/>
    </source>
</evidence>
<comment type="caution">
    <text evidence="1">The sequence shown here is derived from an EMBL/GenBank/DDBJ whole genome shotgun (WGS) entry which is preliminary data.</text>
</comment>
<protein>
    <recommendedName>
        <fullName evidence="3">DUF1508 domain-containing protein</fullName>
    </recommendedName>
</protein>
<sequence length="67" mass="7943">MRANGKRVYALDSWTVEKKARGWYISCTYSSAHRFGPYRSEASACLMIARQLRRELARRDNHHMEPR</sequence>
<evidence type="ECO:0000313" key="2">
    <source>
        <dbReference type="Proteomes" id="UP000268623"/>
    </source>
</evidence>
<organism evidence="1 2">
    <name type="scientific">Methylocystis hirsuta</name>
    <dbReference type="NCBI Taxonomy" id="369798"/>
    <lineage>
        <taxon>Bacteria</taxon>
        <taxon>Pseudomonadati</taxon>
        <taxon>Pseudomonadota</taxon>
        <taxon>Alphaproteobacteria</taxon>
        <taxon>Hyphomicrobiales</taxon>
        <taxon>Methylocystaceae</taxon>
        <taxon>Methylocystis</taxon>
    </lineage>
</organism>
<reference evidence="1 2" key="1">
    <citation type="submission" date="2018-08" db="EMBL/GenBank/DDBJ databases">
        <title>Genome sequence of Methylocystis hirsuta CSC1, a methanotroph able to accumulate PHAs.</title>
        <authorList>
            <person name="Bordel S."/>
            <person name="Rodriguez E."/>
            <person name="Gancedo J."/>
            <person name="Munoz R."/>
        </authorList>
    </citation>
    <scope>NUCLEOTIDE SEQUENCE [LARGE SCALE GENOMIC DNA]</scope>
    <source>
        <strain evidence="1 2">CSC1</strain>
    </source>
</reference>
<dbReference type="AlphaFoldDB" id="A0A3M9XUA1"/>
<dbReference type="EMBL" id="QWDD01000001">
    <property type="protein sequence ID" value="RNJ51372.1"/>
    <property type="molecule type" value="Genomic_DNA"/>
</dbReference>
<keyword evidence="2" id="KW-1185">Reference proteome</keyword>
<gene>
    <name evidence="1" type="ORF">D1O30_19005</name>
</gene>
<accession>A0A3M9XUA1</accession>
<dbReference type="OrthoDB" id="9990403at2"/>
<proteinExistence type="predicted"/>
<dbReference type="Proteomes" id="UP000268623">
    <property type="component" value="Unassembled WGS sequence"/>
</dbReference>